<organism evidence="1 2">
    <name type="scientific">Rosa chinensis</name>
    <name type="common">China rose</name>
    <dbReference type="NCBI Taxonomy" id="74649"/>
    <lineage>
        <taxon>Eukaryota</taxon>
        <taxon>Viridiplantae</taxon>
        <taxon>Streptophyta</taxon>
        <taxon>Embryophyta</taxon>
        <taxon>Tracheophyta</taxon>
        <taxon>Spermatophyta</taxon>
        <taxon>Magnoliopsida</taxon>
        <taxon>eudicotyledons</taxon>
        <taxon>Gunneridae</taxon>
        <taxon>Pentapetalae</taxon>
        <taxon>rosids</taxon>
        <taxon>fabids</taxon>
        <taxon>Rosales</taxon>
        <taxon>Rosaceae</taxon>
        <taxon>Rosoideae</taxon>
        <taxon>Rosoideae incertae sedis</taxon>
        <taxon>Rosa</taxon>
    </lineage>
</organism>
<proteinExistence type="predicted"/>
<protein>
    <submittedName>
        <fullName evidence="1">Uncharacterized protein</fullName>
    </submittedName>
</protein>
<name>A0A2P6SMD6_ROSCH</name>
<comment type="caution">
    <text evidence="1">The sequence shown here is derived from an EMBL/GenBank/DDBJ whole genome shotgun (WGS) entry which is preliminary data.</text>
</comment>
<dbReference type="AlphaFoldDB" id="A0A2P6SMD6"/>
<evidence type="ECO:0000313" key="1">
    <source>
        <dbReference type="EMBL" id="PRQ59844.1"/>
    </source>
</evidence>
<keyword evidence="2" id="KW-1185">Reference proteome</keyword>
<evidence type="ECO:0000313" key="2">
    <source>
        <dbReference type="Proteomes" id="UP000238479"/>
    </source>
</evidence>
<dbReference type="Proteomes" id="UP000238479">
    <property type="component" value="Chromosome 1"/>
</dbReference>
<gene>
    <name evidence="1" type="ORF">RchiOBHm_Chr1g0374641</name>
</gene>
<accession>A0A2P6SMD6</accession>
<dbReference type="EMBL" id="PDCK01000039">
    <property type="protein sequence ID" value="PRQ59844.1"/>
    <property type="molecule type" value="Genomic_DNA"/>
</dbReference>
<reference evidence="1 2" key="1">
    <citation type="journal article" date="2018" name="Nat. Genet.">
        <title>The Rosa genome provides new insights in the design of modern roses.</title>
        <authorList>
            <person name="Bendahmane M."/>
        </authorList>
    </citation>
    <scope>NUCLEOTIDE SEQUENCE [LARGE SCALE GENOMIC DNA]</scope>
    <source>
        <strain evidence="2">cv. Old Blush</strain>
    </source>
</reference>
<dbReference type="Gramene" id="PRQ59844">
    <property type="protein sequence ID" value="PRQ59844"/>
    <property type="gene ID" value="RchiOBHm_Chr1g0374641"/>
</dbReference>
<sequence length="59" mass="6896">MRYGHLKTERIIYGQLWSVLDVFKAMILMEDLGPYSLKWLLCDALLFGHYTFLNGVDLS</sequence>